<dbReference type="EMBL" id="CP144089">
    <property type="protein sequence ID" value="WWD02011.1"/>
    <property type="molecule type" value="Genomic_DNA"/>
</dbReference>
<proteinExistence type="predicted"/>
<dbReference type="AlphaFoldDB" id="A0AAX4K6I2"/>
<sequence length="285" mass="32112">MSVPSWTIVRPYNNPEDSIIGPDKMYSELKENDIYFAFYFEVYEKTNAATDDFHTGKEPYYTLSCWIQRKEGENTPSHYVLSAQSPWVPGGFGDNLELICPKSEYKCNRDKCEGEYALPTQDISTSTLLALLVTSLSLAPSALAVKGSVKVTFADNTYSHMTADPYERGLDGAWREFPFDKVDTRSFYWYGPKVGDSTDRAWRQTCDVSVDDQFNEDKTTNFELQDKKAGFKGPKDKHAKIVCKDSICTVPNGGKCEGDYVIPVVDSVSFDFPSQVKSRLVEGFV</sequence>
<dbReference type="GeneID" id="91098853"/>
<gene>
    <name evidence="1" type="ORF">V865_000049</name>
</gene>
<evidence type="ECO:0000313" key="1">
    <source>
        <dbReference type="EMBL" id="WWD02011.1"/>
    </source>
</evidence>
<reference evidence="1 2" key="1">
    <citation type="submission" date="2024-01" db="EMBL/GenBank/DDBJ databases">
        <title>Comparative genomics of Cryptococcus and Kwoniella reveals pathogenesis evolution and contrasting modes of karyotype evolution via chromosome fusion or intercentromeric recombination.</title>
        <authorList>
            <person name="Coelho M.A."/>
            <person name="David-Palma M."/>
            <person name="Shea T."/>
            <person name="Bowers K."/>
            <person name="McGinley-Smith S."/>
            <person name="Mohammad A.W."/>
            <person name="Gnirke A."/>
            <person name="Yurkov A.M."/>
            <person name="Nowrousian M."/>
            <person name="Sun S."/>
            <person name="Cuomo C.A."/>
            <person name="Heitman J."/>
        </authorList>
    </citation>
    <scope>NUCLEOTIDE SEQUENCE [LARGE SCALE GENOMIC DNA]</scope>
    <source>
        <strain evidence="1 2">PYCC6329</strain>
    </source>
</reference>
<name>A0AAX4K6I2_9TREE</name>
<accession>A0AAX4K6I2</accession>
<protein>
    <submittedName>
        <fullName evidence="1">Uncharacterized protein</fullName>
    </submittedName>
</protein>
<evidence type="ECO:0000313" key="2">
    <source>
        <dbReference type="Proteomes" id="UP001358614"/>
    </source>
</evidence>
<dbReference type="Proteomes" id="UP001358614">
    <property type="component" value="Chromosome 1"/>
</dbReference>
<dbReference type="RefSeq" id="XP_066079978.1">
    <property type="nucleotide sequence ID" value="XM_066223881.1"/>
</dbReference>
<dbReference type="KEGG" id="ker:91098853"/>
<organism evidence="1 2">
    <name type="scientific">Kwoniella europaea PYCC6329</name>
    <dbReference type="NCBI Taxonomy" id="1423913"/>
    <lineage>
        <taxon>Eukaryota</taxon>
        <taxon>Fungi</taxon>
        <taxon>Dikarya</taxon>
        <taxon>Basidiomycota</taxon>
        <taxon>Agaricomycotina</taxon>
        <taxon>Tremellomycetes</taxon>
        <taxon>Tremellales</taxon>
        <taxon>Cryptococcaceae</taxon>
        <taxon>Kwoniella</taxon>
    </lineage>
</organism>
<keyword evidence="2" id="KW-1185">Reference proteome</keyword>